<protein>
    <submittedName>
        <fullName evidence="1">Gliding motility-associated C-terminal domain-containing protein</fullName>
    </submittedName>
</protein>
<proteinExistence type="predicted"/>
<feature type="non-terminal residue" evidence="1">
    <location>
        <position position="1"/>
    </location>
</feature>
<reference evidence="2" key="1">
    <citation type="journal article" date="2019" name="Int. J. Syst. Evol. Microbiol.">
        <title>The Global Catalogue of Microorganisms (GCM) 10K type strain sequencing project: providing services to taxonomists for standard genome sequencing and annotation.</title>
        <authorList>
            <consortium name="The Broad Institute Genomics Platform"/>
            <consortium name="The Broad Institute Genome Sequencing Center for Infectious Disease"/>
            <person name="Wu L."/>
            <person name="Ma J."/>
        </authorList>
    </citation>
    <scope>NUCLEOTIDE SEQUENCE [LARGE SCALE GENOMIC DNA]</scope>
    <source>
        <strain evidence="2">CCUG 61948</strain>
    </source>
</reference>
<dbReference type="InterPro" id="IPR026341">
    <property type="entry name" value="T9SS_type_B"/>
</dbReference>
<sequence>VDFTINVNADCVPCSINEIQVSKTITANGDGINDLFVISGLEYCDFTFDLMIFNRWGNKVFEAKDYQNNWGGIAPTNALGTAGNLPTGTYYYIINPIKNTNGEVIEAVNGYIYIGTN</sequence>
<keyword evidence="2" id="KW-1185">Reference proteome</keyword>
<dbReference type="Pfam" id="PF13585">
    <property type="entry name" value="CHU_C"/>
    <property type="match status" value="1"/>
</dbReference>
<evidence type="ECO:0000313" key="2">
    <source>
        <dbReference type="Proteomes" id="UP001597012"/>
    </source>
</evidence>
<dbReference type="NCBIfam" id="TIGR04131">
    <property type="entry name" value="Bac_Flav_CTERM"/>
    <property type="match status" value="1"/>
</dbReference>
<dbReference type="EMBL" id="JBHTHY010000021">
    <property type="protein sequence ID" value="MFD0799217.1"/>
    <property type="molecule type" value="Genomic_DNA"/>
</dbReference>
<evidence type="ECO:0000313" key="1">
    <source>
        <dbReference type="EMBL" id="MFD0799217.1"/>
    </source>
</evidence>
<dbReference type="Proteomes" id="UP001597012">
    <property type="component" value="Unassembled WGS sequence"/>
</dbReference>
<accession>A0ABW3B7B0</accession>
<dbReference type="RefSeq" id="WP_379936138.1">
    <property type="nucleotide sequence ID" value="NZ_JBHTHY010000021.1"/>
</dbReference>
<organism evidence="1 2">
    <name type="scientific">Maribacter chungangensis</name>
    <dbReference type="NCBI Taxonomy" id="1069117"/>
    <lineage>
        <taxon>Bacteria</taxon>
        <taxon>Pseudomonadati</taxon>
        <taxon>Bacteroidota</taxon>
        <taxon>Flavobacteriia</taxon>
        <taxon>Flavobacteriales</taxon>
        <taxon>Flavobacteriaceae</taxon>
        <taxon>Maribacter</taxon>
    </lineage>
</organism>
<comment type="caution">
    <text evidence="1">The sequence shown here is derived from an EMBL/GenBank/DDBJ whole genome shotgun (WGS) entry which is preliminary data.</text>
</comment>
<name>A0ABW3B7B0_9FLAO</name>
<gene>
    <name evidence="1" type="ORF">ACFQZJ_17230</name>
</gene>